<evidence type="ECO:0000256" key="7">
    <source>
        <dbReference type="HAMAP-Rule" id="MF_00484"/>
    </source>
</evidence>
<dbReference type="OrthoDB" id="6286688at2"/>
<dbReference type="Pfam" id="PF00534">
    <property type="entry name" value="Glycos_transf_1"/>
    <property type="match status" value="1"/>
</dbReference>
<dbReference type="Gene3D" id="3.40.50.2000">
    <property type="entry name" value="Glycogen Phosphorylase B"/>
    <property type="match status" value="2"/>
</dbReference>
<evidence type="ECO:0000256" key="1">
    <source>
        <dbReference type="ARBA" id="ARBA00001478"/>
    </source>
</evidence>
<comment type="pathway">
    <text evidence="7">Glycan biosynthesis; glycogen biosynthesis.</text>
</comment>
<sequence>MSGRIRRKLRVLYCAAEAAPFVKTGGLGDVAGSLPHELKRCGCKVAVMLPKYKRIKPEYRDAMRHVGDFYMNLGWRNVWCGIDHLSYHNIDYYFVDNEDYFGRDSIYGDFDDGERFAFFSKAITEAIGRIPELAGIDVLHCNDWQTALACVFLREFYRGLPGYDNVKTVFSIHNVKFQGQYGDDVLSDICGLADTPAAGQMYVGPKTINFMKGALLYADTITTVSPTYAEELQMPFYGEGLQDIFQERSWKLHGILNGIDTQEYDPRMDRGIAATFSVDDRSGKAACKAALQEELGLAVDPTRPLAVMVSRLTKQKGCDLVQYALGRLLDRSVQVAVLGTGDAQYEDSLRYFDWKYKGQMCARIDFDSALSHRMYAGADLFLMPSQFEPCGLSQMIAMRYGTLPVVRETGGLKDSVQPYNKFTGEGTGFSFANFNGDEFADTVLDACEVFWTNKDAWDGLVGNAMKADFGWRRAANQYLDVYHDLHPEVIPYNKKRSR</sequence>
<evidence type="ECO:0000313" key="11">
    <source>
        <dbReference type="Proteomes" id="UP000273154"/>
    </source>
</evidence>
<dbReference type="NCBIfam" id="NF001898">
    <property type="entry name" value="PRK00654.1-1"/>
    <property type="match status" value="1"/>
</dbReference>
<dbReference type="SUPFAM" id="SSF53756">
    <property type="entry name" value="UDP-Glycosyltransferase/glycogen phosphorylase"/>
    <property type="match status" value="1"/>
</dbReference>
<evidence type="ECO:0000259" key="9">
    <source>
        <dbReference type="Pfam" id="PF08323"/>
    </source>
</evidence>
<reference evidence="11" key="1">
    <citation type="submission" date="2018-11" db="EMBL/GenBank/DDBJ databases">
        <title>Comparative genomics of Parolsenella catena and Libanicoccus massiliensis: Reclassification of Libanicoccus massiliensis as Parolsenella massiliensis comb. nov.</title>
        <authorList>
            <person name="Sakamoto M."/>
            <person name="Ikeyama N."/>
            <person name="Murakami T."/>
            <person name="Mori H."/>
            <person name="Yuki M."/>
            <person name="Ohkuma M."/>
        </authorList>
    </citation>
    <scope>NUCLEOTIDE SEQUENCE [LARGE SCALE GENOMIC DNA]</scope>
    <source>
        <strain evidence="11">JCM 31932</strain>
    </source>
</reference>
<keyword evidence="11" id="KW-1185">Reference proteome</keyword>
<dbReference type="KEGG" id="pcat:Pcatena_01520"/>
<name>A0A3G9KA61_9ACTN</name>
<evidence type="ECO:0000256" key="6">
    <source>
        <dbReference type="ARBA" id="ARBA00023056"/>
    </source>
</evidence>
<comment type="similarity">
    <text evidence="3 7">Belongs to the glycosyltransferase 1 family. Bacterial/plant glycogen synthase subfamily.</text>
</comment>
<dbReference type="Pfam" id="PF08323">
    <property type="entry name" value="Glyco_transf_5"/>
    <property type="match status" value="1"/>
</dbReference>
<dbReference type="HAMAP" id="MF_00484">
    <property type="entry name" value="Glycogen_synth"/>
    <property type="match status" value="1"/>
</dbReference>
<dbReference type="EC" id="2.4.1.21" evidence="7"/>
<dbReference type="PANTHER" id="PTHR45825">
    <property type="entry name" value="GRANULE-BOUND STARCH SYNTHASE 1, CHLOROPLASTIC/AMYLOPLASTIC"/>
    <property type="match status" value="1"/>
</dbReference>
<organism evidence="10 11">
    <name type="scientific">Parolsenella catena</name>
    <dbReference type="NCBI Taxonomy" id="2003188"/>
    <lineage>
        <taxon>Bacteria</taxon>
        <taxon>Bacillati</taxon>
        <taxon>Actinomycetota</taxon>
        <taxon>Coriobacteriia</taxon>
        <taxon>Coriobacteriales</taxon>
        <taxon>Atopobiaceae</taxon>
        <taxon>Parolsenella</taxon>
    </lineage>
</organism>
<evidence type="ECO:0000256" key="4">
    <source>
        <dbReference type="ARBA" id="ARBA00022676"/>
    </source>
</evidence>
<dbReference type="UniPathway" id="UPA00164"/>
<feature type="binding site" evidence="7">
    <location>
        <position position="23"/>
    </location>
    <ligand>
        <name>ADP-alpha-D-glucose</name>
        <dbReference type="ChEBI" id="CHEBI:57498"/>
    </ligand>
</feature>
<dbReference type="Proteomes" id="UP000273154">
    <property type="component" value="Chromosome"/>
</dbReference>
<evidence type="ECO:0000313" key="10">
    <source>
        <dbReference type="EMBL" id="BBH49565.1"/>
    </source>
</evidence>
<dbReference type="InterPro" id="IPR011835">
    <property type="entry name" value="GS/SS"/>
</dbReference>
<dbReference type="PANTHER" id="PTHR45825:SF11">
    <property type="entry name" value="ALPHA AMYLASE DOMAIN-CONTAINING PROTEIN"/>
    <property type="match status" value="1"/>
</dbReference>
<evidence type="ECO:0000256" key="5">
    <source>
        <dbReference type="ARBA" id="ARBA00022679"/>
    </source>
</evidence>
<comment type="catalytic activity">
    <reaction evidence="1 7">
        <text>[(1-&gt;4)-alpha-D-glucosyl](n) + ADP-alpha-D-glucose = [(1-&gt;4)-alpha-D-glucosyl](n+1) + ADP + H(+)</text>
        <dbReference type="Rhea" id="RHEA:18189"/>
        <dbReference type="Rhea" id="RHEA-COMP:9584"/>
        <dbReference type="Rhea" id="RHEA-COMP:9587"/>
        <dbReference type="ChEBI" id="CHEBI:15378"/>
        <dbReference type="ChEBI" id="CHEBI:15444"/>
        <dbReference type="ChEBI" id="CHEBI:57498"/>
        <dbReference type="ChEBI" id="CHEBI:456216"/>
        <dbReference type="EC" id="2.4.1.21"/>
    </reaction>
</comment>
<dbReference type="InterPro" id="IPR013534">
    <property type="entry name" value="Starch_synth_cat_dom"/>
</dbReference>
<gene>
    <name evidence="7 10" type="primary">glgA</name>
    <name evidence="10" type="ORF">Pcatena_01520</name>
</gene>
<keyword evidence="5 7" id="KW-0808">Transferase</keyword>
<keyword evidence="6 7" id="KW-0320">Glycogen biosynthesis</keyword>
<dbReference type="GO" id="GO:0005978">
    <property type="term" value="P:glycogen biosynthetic process"/>
    <property type="evidence" value="ECO:0007669"/>
    <property type="project" value="UniProtKB-UniRule"/>
</dbReference>
<dbReference type="GO" id="GO:0004373">
    <property type="term" value="F:alpha-1,4-glucan glucosyltransferase (UDP-glucose donor) activity"/>
    <property type="evidence" value="ECO:0007669"/>
    <property type="project" value="InterPro"/>
</dbReference>
<dbReference type="CDD" id="cd03791">
    <property type="entry name" value="GT5_Glycogen_synthase_DULL1-like"/>
    <property type="match status" value="1"/>
</dbReference>
<evidence type="ECO:0000256" key="3">
    <source>
        <dbReference type="ARBA" id="ARBA00010281"/>
    </source>
</evidence>
<dbReference type="EMBL" id="AP019367">
    <property type="protein sequence ID" value="BBH49565.1"/>
    <property type="molecule type" value="Genomic_DNA"/>
</dbReference>
<evidence type="ECO:0000256" key="2">
    <source>
        <dbReference type="ARBA" id="ARBA00002764"/>
    </source>
</evidence>
<dbReference type="GeneID" id="88848295"/>
<comment type="function">
    <text evidence="2 7">Synthesizes alpha-1,4-glucan chains using ADP-glucose.</text>
</comment>
<dbReference type="NCBIfam" id="TIGR02095">
    <property type="entry name" value="glgA"/>
    <property type="match status" value="1"/>
</dbReference>
<proteinExistence type="inferred from homology"/>
<protein>
    <recommendedName>
        <fullName evidence="7">Glycogen synthase</fullName>
        <ecNumber evidence="7">2.4.1.21</ecNumber>
    </recommendedName>
    <alternativeName>
        <fullName evidence="7">Starch [bacterial glycogen] synthase</fullName>
    </alternativeName>
</protein>
<feature type="domain" description="Starch synthase catalytic" evidence="9">
    <location>
        <begin position="10"/>
        <end position="246"/>
    </location>
</feature>
<dbReference type="RefSeq" id="WP_126420757.1">
    <property type="nucleotide sequence ID" value="NZ_AP019367.1"/>
</dbReference>
<dbReference type="AlphaFoldDB" id="A0A3G9KA61"/>
<evidence type="ECO:0000259" key="8">
    <source>
        <dbReference type="Pfam" id="PF00534"/>
    </source>
</evidence>
<feature type="domain" description="Glycosyl transferase family 1" evidence="8">
    <location>
        <begin position="300"/>
        <end position="446"/>
    </location>
</feature>
<keyword evidence="4 7" id="KW-0328">Glycosyltransferase</keyword>
<accession>A0A3G9KA61</accession>
<dbReference type="GO" id="GO:0009011">
    <property type="term" value="F:alpha-1,4-glucan glucosyltransferase (ADP-glucose donor) activity"/>
    <property type="evidence" value="ECO:0007669"/>
    <property type="project" value="UniProtKB-UniRule"/>
</dbReference>
<dbReference type="InterPro" id="IPR001296">
    <property type="entry name" value="Glyco_trans_1"/>
</dbReference>